<dbReference type="GO" id="GO:0008168">
    <property type="term" value="F:methyltransferase activity"/>
    <property type="evidence" value="ECO:0007669"/>
    <property type="project" value="UniProtKB-KW"/>
</dbReference>
<dbReference type="PANTHER" id="PTHR44942">
    <property type="entry name" value="METHYLTRANSF_11 DOMAIN-CONTAINING PROTEIN"/>
    <property type="match status" value="1"/>
</dbReference>
<reference evidence="5 6" key="1">
    <citation type="submission" date="2021-07" db="EMBL/GenBank/DDBJ databases">
        <title>Whole Genome Sequence of Nocardia Iowensis.</title>
        <authorList>
            <person name="Lamm A."/>
            <person name="Collins-Fairclough A.M."/>
            <person name="Bunk B."/>
            <person name="Sproer C."/>
        </authorList>
    </citation>
    <scope>NUCLEOTIDE SEQUENCE [LARGE SCALE GENOMIC DNA]</scope>
    <source>
        <strain evidence="5 6">NRRL 5646</strain>
    </source>
</reference>
<evidence type="ECO:0000256" key="1">
    <source>
        <dbReference type="ARBA" id="ARBA00008361"/>
    </source>
</evidence>
<protein>
    <submittedName>
        <fullName evidence="5">Methyltransferase domain-containing protein</fullName>
    </submittedName>
</protein>
<evidence type="ECO:0000259" key="4">
    <source>
        <dbReference type="Pfam" id="PF08241"/>
    </source>
</evidence>
<accession>A0ABX8RUL6</accession>
<evidence type="ECO:0000313" key="5">
    <source>
        <dbReference type="EMBL" id="QXN93322.1"/>
    </source>
</evidence>
<feature type="domain" description="Methyltransferase type 11" evidence="4">
    <location>
        <begin position="58"/>
        <end position="145"/>
    </location>
</feature>
<name>A0ABX8RUL6_NOCIO</name>
<keyword evidence="2 5" id="KW-0489">Methyltransferase</keyword>
<dbReference type="InterPro" id="IPR051052">
    <property type="entry name" value="Diverse_substrate_MTase"/>
</dbReference>
<keyword evidence="6" id="KW-1185">Reference proteome</keyword>
<evidence type="ECO:0000256" key="3">
    <source>
        <dbReference type="ARBA" id="ARBA00022679"/>
    </source>
</evidence>
<dbReference type="Pfam" id="PF08241">
    <property type="entry name" value="Methyltransf_11"/>
    <property type="match status" value="1"/>
</dbReference>
<sequence>MPTIPTGQSPRSQHEPHRIREVAESFGVDPERYDRSRPRYPDAMVAAIVAASPGRDFLDVGIGTGIVARQFQAAGCTVLGVEPDDRMAEFARRNGTEVEVATFEAWDPRGRTFDTVVSGQAWHWVDPVAGATKAAEVLRPGGQLAVFWNVNQPPPELAEAFAEVYRQVLPDSPIARMAATPVREVYTTMGDTASEGIRRTSAFGEPELRRFDWRQSYTRDEWLELSATTGLTTRLPQEVLNEVLVGLGAAIDAVGGSFTTQYTAAVVTAVRSADE</sequence>
<keyword evidence="3" id="KW-0808">Transferase</keyword>
<proteinExistence type="inferred from homology"/>
<dbReference type="CDD" id="cd02440">
    <property type="entry name" value="AdoMet_MTases"/>
    <property type="match status" value="1"/>
</dbReference>
<dbReference type="RefSeq" id="WP_218475246.1">
    <property type="nucleotide sequence ID" value="NZ_BAABJN010000001.1"/>
</dbReference>
<dbReference type="EMBL" id="CP078145">
    <property type="protein sequence ID" value="QXN93322.1"/>
    <property type="molecule type" value="Genomic_DNA"/>
</dbReference>
<evidence type="ECO:0000313" key="6">
    <source>
        <dbReference type="Proteomes" id="UP000694257"/>
    </source>
</evidence>
<organism evidence="5 6">
    <name type="scientific">Nocardia iowensis</name>
    <dbReference type="NCBI Taxonomy" id="204891"/>
    <lineage>
        <taxon>Bacteria</taxon>
        <taxon>Bacillati</taxon>
        <taxon>Actinomycetota</taxon>
        <taxon>Actinomycetes</taxon>
        <taxon>Mycobacteriales</taxon>
        <taxon>Nocardiaceae</taxon>
        <taxon>Nocardia</taxon>
    </lineage>
</organism>
<dbReference type="GO" id="GO:0032259">
    <property type="term" value="P:methylation"/>
    <property type="evidence" value="ECO:0007669"/>
    <property type="project" value="UniProtKB-KW"/>
</dbReference>
<evidence type="ECO:0000256" key="2">
    <source>
        <dbReference type="ARBA" id="ARBA00022603"/>
    </source>
</evidence>
<gene>
    <name evidence="5" type="ORF">KV110_09645</name>
</gene>
<dbReference type="PANTHER" id="PTHR44942:SF4">
    <property type="entry name" value="METHYLTRANSFERASE TYPE 11 DOMAIN-CONTAINING PROTEIN"/>
    <property type="match status" value="1"/>
</dbReference>
<dbReference type="Proteomes" id="UP000694257">
    <property type="component" value="Chromosome"/>
</dbReference>
<comment type="similarity">
    <text evidence="1">Belongs to the methyltransferase superfamily.</text>
</comment>
<dbReference type="InterPro" id="IPR013216">
    <property type="entry name" value="Methyltransf_11"/>
</dbReference>